<accession>A0A094YPX2</accession>
<evidence type="ECO:0000313" key="1">
    <source>
        <dbReference type="EMBL" id="KGB23437.1"/>
    </source>
</evidence>
<dbReference type="Proteomes" id="UP000029448">
    <property type="component" value="Unassembled WGS sequence"/>
</dbReference>
<proteinExistence type="predicted"/>
<dbReference type="PATRIC" id="fig|104102.7.peg.1601"/>
<keyword evidence="2" id="KW-1185">Reference proteome</keyword>
<organism evidence="1 2">
    <name type="scientific">Acetobacter tropicalis</name>
    <dbReference type="NCBI Taxonomy" id="104102"/>
    <lineage>
        <taxon>Bacteria</taxon>
        <taxon>Pseudomonadati</taxon>
        <taxon>Pseudomonadota</taxon>
        <taxon>Alphaproteobacteria</taxon>
        <taxon>Acetobacterales</taxon>
        <taxon>Acetobacteraceae</taxon>
        <taxon>Acetobacter</taxon>
    </lineage>
</organism>
<dbReference type="EMBL" id="JOKM01000060">
    <property type="protein sequence ID" value="KGB23437.1"/>
    <property type="molecule type" value="Genomic_DNA"/>
</dbReference>
<comment type="caution">
    <text evidence="1">The sequence shown here is derived from an EMBL/GenBank/DDBJ whole genome shotgun (WGS) entry which is preliminary data.</text>
</comment>
<dbReference type="AlphaFoldDB" id="A0A094YPX2"/>
<gene>
    <name evidence="1" type="ORF">AtDm6_1619</name>
</gene>
<reference evidence="1 2" key="1">
    <citation type="submission" date="2014-06" db="EMBL/GenBank/DDBJ databases">
        <title>Functional and comparative genomic analyses of the Drosophila gut microbiota identify candidate symbiosis factors.</title>
        <authorList>
            <person name="Newell P.D."/>
            <person name="Chaston J.M."/>
            <person name="Douglas A.E."/>
        </authorList>
    </citation>
    <scope>NUCLEOTIDE SEQUENCE [LARGE SCALE GENOMIC DNA]</scope>
    <source>
        <strain evidence="1 2">DmCS_006</strain>
    </source>
</reference>
<dbReference type="STRING" id="104102.AtDm6_1619"/>
<name>A0A094YPX2_9PROT</name>
<sequence>MGLACYRPLPTGTTYEKFMAFEADFPRTVFLHIPSKNHKFILLFIDENDLFLPSR</sequence>
<evidence type="ECO:0000313" key="2">
    <source>
        <dbReference type="Proteomes" id="UP000029448"/>
    </source>
</evidence>
<protein>
    <submittedName>
        <fullName evidence="1">Uncharacterized protein</fullName>
    </submittedName>
</protein>